<protein>
    <recommendedName>
        <fullName evidence="4">DUF4115 domain-containing protein</fullName>
    </recommendedName>
</protein>
<gene>
    <name evidence="2" type="ORF">A3K55_01840</name>
</gene>
<accession>A0A1F7SKT8</accession>
<organism evidence="2 3">
    <name type="scientific">Candidatus Shapirobacteria bacterium RBG_13_44_7</name>
    <dbReference type="NCBI Taxonomy" id="1802149"/>
    <lineage>
        <taxon>Bacteria</taxon>
        <taxon>Candidatus Shapironibacteriota</taxon>
    </lineage>
</organism>
<keyword evidence="1" id="KW-0472">Membrane</keyword>
<evidence type="ECO:0000256" key="1">
    <source>
        <dbReference type="SAM" id="Phobius"/>
    </source>
</evidence>
<evidence type="ECO:0008006" key="4">
    <source>
        <dbReference type="Google" id="ProtNLM"/>
    </source>
</evidence>
<sequence length="198" mass="22209">MHRASTILKTTRLDKELNLDEISKKTKIPTKYLEAIELEDIQNLPDEPYCSLIVKDYADSLGLNGQNILSIFRRDVLTRKKYLSGSKKTISITPQLSFAVVVVSVVIIFSAYLLFEYVKFNSPPHLEVKWPEKNNNPTLEITGTTDLEATVRINGDLVIVDAEGKFSKSVNIGNSETKISVESQARGGQSTTDQRVYK</sequence>
<dbReference type="Gene3D" id="2.60.40.10">
    <property type="entry name" value="Immunoglobulins"/>
    <property type="match status" value="1"/>
</dbReference>
<proteinExistence type="predicted"/>
<dbReference type="AlphaFoldDB" id="A0A1F7SKT8"/>
<dbReference type="Proteomes" id="UP000185874">
    <property type="component" value="Unassembled WGS sequence"/>
</dbReference>
<name>A0A1F7SKT8_9BACT</name>
<feature type="transmembrane region" description="Helical" evidence="1">
    <location>
        <begin position="96"/>
        <end position="115"/>
    </location>
</feature>
<dbReference type="Gene3D" id="1.10.260.40">
    <property type="entry name" value="lambda repressor-like DNA-binding domains"/>
    <property type="match status" value="1"/>
</dbReference>
<dbReference type="EMBL" id="MGDJ01000001">
    <property type="protein sequence ID" value="OGL54392.1"/>
    <property type="molecule type" value="Genomic_DNA"/>
</dbReference>
<comment type="caution">
    <text evidence="2">The sequence shown here is derived from an EMBL/GenBank/DDBJ whole genome shotgun (WGS) entry which is preliminary data.</text>
</comment>
<evidence type="ECO:0000313" key="2">
    <source>
        <dbReference type="EMBL" id="OGL54392.1"/>
    </source>
</evidence>
<reference evidence="2 3" key="1">
    <citation type="journal article" date="2016" name="Nat. Commun.">
        <title>Thousands of microbial genomes shed light on interconnected biogeochemical processes in an aquifer system.</title>
        <authorList>
            <person name="Anantharaman K."/>
            <person name="Brown C.T."/>
            <person name="Hug L.A."/>
            <person name="Sharon I."/>
            <person name="Castelle C.J."/>
            <person name="Probst A.J."/>
            <person name="Thomas B.C."/>
            <person name="Singh A."/>
            <person name="Wilkins M.J."/>
            <person name="Karaoz U."/>
            <person name="Brodie E.L."/>
            <person name="Williams K.H."/>
            <person name="Hubbard S.S."/>
            <person name="Banfield J.F."/>
        </authorList>
    </citation>
    <scope>NUCLEOTIDE SEQUENCE [LARGE SCALE GENOMIC DNA]</scope>
</reference>
<keyword evidence="1" id="KW-0812">Transmembrane</keyword>
<dbReference type="InterPro" id="IPR050400">
    <property type="entry name" value="Bact_Cytoskel_RodZ"/>
</dbReference>
<keyword evidence="1" id="KW-1133">Transmembrane helix</keyword>
<dbReference type="GO" id="GO:0003677">
    <property type="term" value="F:DNA binding"/>
    <property type="evidence" value="ECO:0007669"/>
    <property type="project" value="InterPro"/>
</dbReference>
<evidence type="ECO:0000313" key="3">
    <source>
        <dbReference type="Proteomes" id="UP000185874"/>
    </source>
</evidence>
<dbReference type="PANTHER" id="PTHR34475:SF1">
    <property type="entry name" value="CYTOSKELETON PROTEIN RODZ"/>
    <property type="match status" value="1"/>
</dbReference>
<dbReference type="Pfam" id="PF13413">
    <property type="entry name" value="HTH_25"/>
    <property type="match status" value="1"/>
</dbReference>
<dbReference type="PANTHER" id="PTHR34475">
    <property type="match status" value="1"/>
</dbReference>
<dbReference type="InterPro" id="IPR010982">
    <property type="entry name" value="Lambda_DNA-bd_dom_sf"/>
</dbReference>
<dbReference type="InterPro" id="IPR013783">
    <property type="entry name" value="Ig-like_fold"/>
</dbReference>